<evidence type="ECO:0000313" key="1">
    <source>
        <dbReference type="EMBL" id="MFC7309022.1"/>
    </source>
</evidence>
<organism evidence="1 2">
    <name type="scientific">Streptomyces monticola</name>
    <dbReference type="NCBI Taxonomy" id="2666263"/>
    <lineage>
        <taxon>Bacteria</taxon>
        <taxon>Bacillati</taxon>
        <taxon>Actinomycetota</taxon>
        <taxon>Actinomycetes</taxon>
        <taxon>Kitasatosporales</taxon>
        <taxon>Streptomycetaceae</taxon>
        <taxon>Streptomyces</taxon>
    </lineage>
</organism>
<keyword evidence="2" id="KW-1185">Reference proteome</keyword>
<reference evidence="2" key="1">
    <citation type="journal article" date="2019" name="Int. J. Syst. Evol. Microbiol.">
        <title>The Global Catalogue of Microorganisms (GCM) 10K type strain sequencing project: providing services to taxonomists for standard genome sequencing and annotation.</title>
        <authorList>
            <consortium name="The Broad Institute Genomics Platform"/>
            <consortium name="The Broad Institute Genome Sequencing Center for Infectious Disease"/>
            <person name="Wu L."/>
            <person name="Ma J."/>
        </authorList>
    </citation>
    <scope>NUCLEOTIDE SEQUENCE [LARGE SCALE GENOMIC DNA]</scope>
    <source>
        <strain evidence="2">SYNS20</strain>
    </source>
</reference>
<evidence type="ECO:0000313" key="2">
    <source>
        <dbReference type="Proteomes" id="UP001596523"/>
    </source>
</evidence>
<gene>
    <name evidence="1" type="ORF">ACFQVC_33065</name>
</gene>
<accession>A0ABW2JUL7</accession>
<sequence length="284" mass="30417">MRREISATISLLADEQDFRAMQHYRSFAFDDYAAYLAWIEDLLKVCASQGSHTTLALFDPQDYADFCADTGLDPDSPSSRSRYTAELATTGPTIPYDGTPLADLVPVLIDRALRQATWEYATDLLDHLGTCASCGKDVGQEAFTRAAGLLARILAAARPGHQHLACSISAEPEALIVTLDADTDDDGDVHLDETEALEFTTVLALGLSNQPGGLVLRASAPSVADHICGWRLHEGDLAPLTSAEVFDAYCTDIDSGEPLAPEPGVVYCVPPDLGSKGPMPGRHP</sequence>
<proteinExistence type="predicted"/>
<dbReference type="EMBL" id="JBHTCF010000018">
    <property type="protein sequence ID" value="MFC7309022.1"/>
    <property type="molecule type" value="Genomic_DNA"/>
</dbReference>
<dbReference type="RefSeq" id="WP_381837578.1">
    <property type="nucleotide sequence ID" value="NZ_JBHTCF010000018.1"/>
</dbReference>
<name>A0ABW2JUL7_9ACTN</name>
<dbReference type="Proteomes" id="UP001596523">
    <property type="component" value="Unassembled WGS sequence"/>
</dbReference>
<protein>
    <submittedName>
        <fullName evidence="1">Uncharacterized protein</fullName>
    </submittedName>
</protein>
<comment type="caution">
    <text evidence="1">The sequence shown here is derived from an EMBL/GenBank/DDBJ whole genome shotgun (WGS) entry which is preliminary data.</text>
</comment>